<dbReference type="GO" id="GO:0005634">
    <property type="term" value="C:nucleus"/>
    <property type="evidence" value="ECO:0007669"/>
    <property type="project" value="UniProtKB-SubCell"/>
</dbReference>
<reference evidence="21 22" key="1">
    <citation type="submission" date="2020-08" db="EMBL/GenBank/DDBJ databases">
        <authorList>
            <person name="Hejnol A."/>
        </authorList>
    </citation>
    <scope>NUCLEOTIDE SEQUENCE [LARGE SCALE GENOMIC DNA]</scope>
</reference>
<dbReference type="CDD" id="cd03365">
    <property type="entry name" value="TOPRIM_TopoIIA"/>
    <property type="match status" value="1"/>
</dbReference>
<keyword evidence="8 16" id="KW-0547">Nucleotide-binding</keyword>
<protein>
    <recommendedName>
        <fullName evidence="16">DNA topoisomerase 2</fullName>
        <ecNumber evidence="16">5.6.2.2</ecNumber>
    </recommendedName>
</protein>
<dbReference type="SUPFAM" id="SSF56719">
    <property type="entry name" value="Type II DNA topoisomerase"/>
    <property type="match status" value="1"/>
</dbReference>
<dbReference type="FunFam" id="3.30.230.10:FF:000008">
    <property type="entry name" value="DNA topoisomerase 2"/>
    <property type="match status" value="1"/>
</dbReference>
<evidence type="ECO:0000256" key="16">
    <source>
        <dbReference type="RuleBase" id="RU362094"/>
    </source>
</evidence>
<sequence length="1375" mass="158135">MAPARDLEDIYQKKTQLEHVLLRPDTYIGSIHKHTEMMWVYNDEKEQMIQRELTYVPGLYKIFDEIMVNAADNKQRDREGMTRISIEINSLDNKIRIENNGEGIPIEMHKKENMYIPTMIFGHLLTSSNFNDDEKKVTGGRNGFGAKLCNIFSKKFIVETTSSKLKRSFKQVWEDNMMKTSGPMVKDSNKSSDSTAITFYPDLKKFDMTELDKDICDLFKRRAYDVAASTRGVKVMLNGKKLQVNNFKDYIQLFIKDKEDDSGNKLKVAYELVNERWEIAATISDKGMQQVSFVNSIATTKGGKHVDYIADQIANRLVNAVKKKEKKGSSVVIKPFQVKNHLWIFINCLIENPSYDSQTKESMNLQAKKFGSKCEPSEKFFGQVEKCGIIDAIQSWIRFKDQEKLTKKCSAGKHNKLKGIPKLDDANDAGTRNSSDCTLILTEGDSAKTLAVAGLGIIGRDKYGVFPLRGKLLNVREATTKQIMENAEINNLIKILGLNYGNKYDDPESIKKLRYGKIMIMTDQDQDGSHIKGLIINFIHNKWPNLLKYNFIEEFITPIVKVSKKDKVHSFYSIPEFEEWKKATPNWHVWKVKYYKGLGTSTSKEAKEYFMDMQRHRIKFRFGGSTDEDSILLAFSKKKIEERKTWLTEYMNDRKERHLTDRPEVYLYGKDTKTVTYSDFVNKELILFSNADNERSIPSVCDGLKPGQRKVLFACFKRKQTKEVKVAQLSGAVAELSAYHHGEGSLMATIINLAQNFVGSNNINILVPVGQFGTRLNGGKDAASPRYIFTQLSPLARKLFHEDDDPLLLHLYDDNQRIEPNHYVPILPMVLVNGAEGIGTGWSTKVPNYNPRDIVENLKLMMDGLEPRHMEPWYKNFRGEIIAVDETKYASNGEVSLLNEHEIEITELPVKTWTQPYKETVLHPMLQGTEKTPSVIQDFREYHTDTTVKFVVKMSEAKMSDARQMGLHKYFKIQTTMSLASMVLFDTNGCIRRYNNPIEILKEFYGYRLKLYGDRKSYMENMLEAEMRKLTNMARFIVEKIEGKIKIEDRKKKDIIAQLVQRDFEPDPVKSWKEKVEKERREREKADSIEDQDKEEETEDAGDYDFQYLLGMPIYNLSREKKEEFLKKKKDKEVELNTLKKKSPKDLWREDLNDFIEELEKVEEKERADAGTAIVTTTGKTGKGRGKTAKVHLQDTKPSQFGERVPPVLDPALRTKVLAEANRKRKAAAKKEDGKQRKIDDFLGNVDSDDSMPPLEQVVSPRTSAEQSKPKAEPKKKRKTPAEPSTFLDEPKKKGKPKKEKSPKKPKKKAWEMSDSESEIVLLSDNEEKEDLDSSDIQPRAKSTRARVTKYTIDSDSEDETEGEIFDIDIESDDF</sequence>
<dbReference type="Pfam" id="PF16898">
    <property type="entry name" value="TOPRIM_C"/>
    <property type="match status" value="1"/>
</dbReference>
<comment type="function">
    <text evidence="16">Control of topological states of DNA by transient breakage and subsequent rejoining of DNA strands. Topoisomerase II makes double-strand breaks.</text>
</comment>
<dbReference type="InterPro" id="IPR013758">
    <property type="entry name" value="Topo_IIA_A/C_ab"/>
</dbReference>
<evidence type="ECO:0000256" key="12">
    <source>
        <dbReference type="ARBA" id="ARBA00023125"/>
    </source>
</evidence>
<name>A0A7I8VGP5_9ANNE</name>
<dbReference type="InterPro" id="IPR013506">
    <property type="entry name" value="Topo_IIA_bsu_dom2"/>
</dbReference>
<evidence type="ECO:0000256" key="11">
    <source>
        <dbReference type="ARBA" id="ARBA00023029"/>
    </source>
</evidence>
<gene>
    <name evidence="21" type="ORF">DGYR_LOCUS4105</name>
</gene>
<dbReference type="CDD" id="cd00187">
    <property type="entry name" value="TOP4c"/>
    <property type="match status" value="1"/>
</dbReference>
<feature type="coiled-coil region" evidence="17">
    <location>
        <begin position="1122"/>
        <end position="1165"/>
    </location>
</feature>
<feature type="compositionally biased region" description="Acidic residues" evidence="18">
    <location>
        <begin position="1355"/>
        <end position="1375"/>
    </location>
</feature>
<dbReference type="Gene3D" id="3.30.230.10">
    <property type="match status" value="1"/>
</dbReference>
<dbReference type="Gene3D" id="1.10.268.10">
    <property type="entry name" value="Topoisomerase, domain 3"/>
    <property type="match status" value="1"/>
</dbReference>
<dbReference type="GO" id="GO:0000712">
    <property type="term" value="P:resolution of meiotic recombination intermediates"/>
    <property type="evidence" value="ECO:0007669"/>
    <property type="project" value="TreeGrafter"/>
</dbReference>
<dbReference type="InterPro" id="IPR050634">
    <property type="entry name" value="DNA_Topoisomerase_II"/>
</dbReference>
<keyword evidence="17" id="KW-0175">Coiled coil</keyword>
<dbReference type="FunFam" id="1.10.268.10:FF:000002">
    <property type="entry name" value="DNA topoisomerase 2"/>
    <property type="match status" value="1"/>
</dbReference>
<evidence type="ECO:0000256" key="13">
    <source>
        <dbReference type="ARBA" id="ARBA00023235"/>
    </source>
</evidence>
<dbReference type="GO" id="GO:0006265">
    <property type="term" value="P:DNA topological change"/>
    <property type="evidence" value="ECO:0007669"/>
    <property type="project" value="UniProtKB-UniRule"/>
</dbReference>
<evidence type="ECO:0000259" key="19">
    <source>
        <dbReference type="PROSITE" id="PS50880"/>
    </source>
</evidence>
<comment type="caution">
    <text evidence="21">The sequence shown here is derived from an EMBL/GenBank/DDBJ whole genome shotgun (WGS) entry which is preliminary data.</text>
</comment>
<dbReference type="PRINTS" id="PR01158">
    <property type="entry name" value="TOPISMRASEII"/>
</dbReference>
<dbReference type="Gene3D" id="3.40.50.670">
    <property type="match status" value="1"/>
</dbReference>
<dbReference type="FunFam" id="3.30.565.10:FF:000004">
    <property type="entry name" value="DNA topoisomerase 2"/>
    <property type="match status" value="1"/>
</dbReference>
<comment type="similarity">
    <text evidence="6 16">Belongs to the type II topoisomerase family.</text>
</comment>
<keyword evidence="7" id="KW-0479">Metal-binding</keyword>
<feature type="compositionally biased region" description="Low complexity" evidence="18">
    <location>
        <begin position="1170"/>
        <end position="1180"/>
    </location>
</feature>
<feature type="region of interest" description="Disordered" evidence="18">
    <location>
        <begin position="1075"/>
        <end position="1102"/>
    </location>
</feature>
<dbReference type="SMART" id="SM00433">
    <property type="entry name" value="TOP2c"/>
    <property type="match status" value="1"/>
</dbReference>
<dbReference type="FunFam" id="3.90.199.10:FF:000002">
    <property type="entry name" value="DNA topoisomerase 2"/>
    <property type="match status" value="1"/>
</dbReference>
<dbReference type="Proteomes" id="UP000549394">
    <property type="component" value="Unassembled WGS sequence"/>
</dbReference>
<dbReference type="GO" id="GO:0000819">
    <property type="term" value="P:sister chromatid segregation"/>
    <property type="evidence" value="ECO:0007669"/>
    <property type="project" value="TreeGrafter"/>
</dbReference>
<dbReference type="InterPro" id="IPR013759">
    <property type="entry name" value="Topo_IIA_B_C"/>
</dbReference>
<evidence type="ECO:0000256" key="7">
    <source>
        <dbReference type="ARBA" id="ARBA00022723"/>
    </source>
</evidence>
<keyword evidence="11 15" id="KW-0799">Topoisomerase</keyword>
<dbReference type="FunFam" id="3.40.50.670:FF:000001">
    <property type="entry name" value="DNA topoisomerase 2"/>
    <property type="match status" value="2"/>
</dbReference>
<evidence type="ECO:0000256" key="17">
    <source>
        <dbReference type="SAM" id="Coils"/>
    </source>
</evidence>
<dbReference type="PROSITE" id="PS00177">
    <property type="entry name" value="TOPOISOMERASE_II"/>
    <property type="match status" value="1"/>
</dbReference>
<dbReference type="SMART" id="SM00434">
    <property type="entry name" value="TOP4c"/>
    <property type="match status" value="1"/>
</dbReference>
<keyword evidence="10" id="KW-0460">Magnesium</keyword>
<dbReference type="InterPro" id="IPR034157">
    <property type="entry name" value="TOPRIM_TopoII"/>
</dbReference>
<feature type="domain" description="Toprim" evidence="19">
    <location>
        <begin position="437"/>
        <end position="554"/>
    </location>
</feature>
<feature type="active site" description="O-(5'-phospho-DNA)-tyrosine intermediate" evidence="15">
    <location>
        <position position="787"/>
    </location>
</feature>
<evidence type="ECO:0000256" key="18">
    <source>
        <dbReference type="SAM" id="MobiDB-lite"/>
    </source>
</evidence>
<accession>A0A7I8VGP5</accession>
<evidence type="ECO:0000256" key="14">
    <source>
        <dbReference type="ARBA" id="ARBA00023242"/>
    </source>
</evidence>
<dbReference type="Gene3D" id="3.30.1360.40">
    <property type="match status" value="1"/>
</dbReference>
<dbReference type="InterPro" id="IPR031660">
    <property type="entry name" value="TOPRIM_C"/>
</dbReference>
<dbReference type="PANTHER" id="PTHR10169:SF38">
    <property type="entry name" value="DNA TOPOISOMERASE 2"/>
    <property type="match status" value="1"/>
</dbReference>
<dbReference type="GO" id="GO:0046872">
    <property type="term" value="F:metal ion binding"/>
    <property type="evidence" value="ECO:0007669"/>
    <property type="project" value="UniProtKB-KW"/>
</dbReference>
<dbReference type="InterPro" id="IPR018522">
    <property type="entry name" value="TopoIIA_CS"/>
</dbReference>
<dbReference type="EMBL" id="CAJFCJ010000006">
    <property type="protein sequence ID" value="CAD5115354.1"/>
    <property type="molecule type" value="Genomic_DNA"/>
</dbReference>
<dbReference type="SUPFAM" id="SSF55874">
    <property type="entry name" value="ATPase domain of HSP90 chaperone/DNA topoisomerase II/histidine kinase"/>
    <property type="match status" value="1"/>
</dbReference>
<evidence type="ECO:0000256" key="5">
    <source>
        <dbReference type="ARBA" id="ARBA00004123"/>
    </source>
</evidence>
<keyword evidence="12 15" id="KW-0238">DNA-binding</keyword>
<dbReference type="InterPro" id="IPR001241">
    <property type="entry name" value="Topo_IIA"/>
</dbReference>
<dbReference type="CDD" id="cd16930">
    <property type="entry name" value="HATPase_TopII-like"/>
    <property type="match status" value="1"/>
</dbReference>
<evidence type="ECO:0000256" key="8">
    <source>
        <dbReference type="ARBA" id="ARBA00022741"/>
    </source>
</evidence>
<dbReference type="SUPFAM" id="SSF54211">
    <property type="entry name" value="Ribosomal protein S5 domain 2-like"/>
    <property type="match status" value="1"/>
</dbReference>
<keyword evidence="22" id="KW-1185">Reference proteome</keyword>
<evidence type="ECO:0000256" key="3">
    <source>
        <dbReference type="ARBA" id="ARBA00001936"/>
    </source>
</evidence>
<dbReference type="PROSITE" id="PS52040">
    <property type="entry name" value="TOPO_IIA"/>
    <property type="match status" value="1"/>
</dbReference>
<dbReference type="Gene3D" id="3.90.199.10">
    <property type="entry name" value="Topoisomerase II, domain 5"/>
    <property type="match status" value="1"/>
</dbReference>
<evidence type="ECO:0000313" key="21">
    <source>
        <dbReference type="EMBL" id="CAD5115354.1"/>
    </source>
</evidence>
<dbReference type="InterPro" id="IPR036890">
    <property type="entry name" value="HATPase_C_sf"/>
</dbReference>
<evidence type="ECO:0000256" key="6">
    <source>
        <dbReference type="ARBA" id="ARBA00011080"/>
    </source>
</evidence>
<feature type="compositionally biased region" description="Basic and acidic residues" evidence="18">
    <location>
        <begin position="1229"/>
        <end position="1241"/>
    </location>
</feature>
<keyword evidence="13 15" id="KW-0413">Isomerase</keyword>
<dbReference type="PRINTS" id="PR00418">
    <property type="entry name" value="TPI2FAMILY"/>
</dbReference>
<dbReference type="InterPro" id="IPR003594">
    <property type="entry name" value="HATPase_dom"/>
</dbReference>
<comment type="subcellular location">
    <subcellularLocation>
        <location evidence="5">Nucleus</location>
    </subcellularLocation>
</comment>
<comment type="cofactor">
    <cofactor evidence="2">
        <name>Ca(2+)</name>
        <dbReference type="ChEBI" id="CHEBI:29108"/>
    </cofactor>
</comment>
<evidence type="ECO:0000313" key="22">
    <source>
        <dbReference type="Proteomes" id="UP000549394"/>
    </source>
</evidence>
<dbReference type="FunFam" id="3.30.1490.30:FF:000001">
    <property type="entry name" value="DNA topoisomerase 2"/>
    <property type="match status" value="1"/>
</dbReference>
<feature type="domain" description="Topo IIA-type catalytic" evidence="20">
    <location>
        <begin position="697"/>
        <end position="1152"/>
    </location>
</feature>
<feature type="compositionally biased region" description="Acidic residues" evidence="18">
    <location>
        <begin position="1089"/>
        <end position="1102"/>
    </location>
</feature>
<dbReference type="GO" id="GO:0005524">
    <property type="term" value="F:ATP binding"/>
    <property type="evidence" value="ECO:0007669"/>
    <property type="project" value="UniProtKB-UniRule"/>
</dbReference>
<feature type="region of interest" description="Disordered" evidence="18">
    <location>
        <begin position="1166"/>
        <end position="1375"/>
    </location>
</feature>
<dbReference type="InterPro" id="IPR006171">
    <property type="entry name" value="TOPRIM_dom"/>
</dbReference>
<dbReference type="InterPro" id="IPR013760">
    <property type="entry name" value="Topo_IIA-like_dom_sf"/>
</dbReference>
<dbReference type="InterPro" id="IPR002205">
    <property type="entry name" value="Topo_IIA_dom_A"/>
</dbReference>
<keyword evidence="14" id="KW-0539">Nucleus</keyword>
<dbReference type="Pfam" id="PF00204">
    <property type="entry name" value="DNA_gyraseB"/>
    <property type="match status" value="1"/>
</dbReference>
<dbReference type="Pfam" id="PF02518">
    <property type="entry name" value="HATPase_c"/>
    <property type="match status" value="1"/>
</dbReference>
<proteinExistence type="inferred from homology"/>
<evidence type="ECO:0000256" key="10">
    <source>
        <dbReference type="ARBA" id="ARBA00022842"/>
    </source>
</evidence>
<dbReference type="Gene3D" id="3.30.565.10">
    <property type="entry name" value="Histidine kinase-like ATPase, C-terminal domain"/>
    <property type="match status" value="1"/>
</dbReference>
<dbReference type="OrthoDB" id="276498at2759"/>
<evidence type="ECO:0000256" key="15">
    <source>
        <dbReference type="PROSITE-ProRule" id="PRU01384"/>
    </source>
</evidence>
<dbReference type="InterPro" id="IPR013757">
    <property type="entry name" value="Topo_IIA_A_a_sf"/>
</dbReference>
<dbReference type="CDD" id="cd03481">
    <property type="entry name" value="TopoIIA_Trans_ScTopoIIA"/>
    <property type="match status" value="1"/>
</dbReference>
<dbReference type="Pfam" id="PF00521">
    <property type="entry name" value="DNA_topoisoIV"/>
    <property type="match status" value="1"/>
</dbReference>
<dbReference type="FunFam" id="3.30.1360.40:FF:000003">
    <property type="entry name" value="DNA topoisomerase 2"/>
    <property type="match status" value="1"/>
</dbReference>
<comment type="cofactor">
    <cofactor evidence="3">
        <name>Mn(2+)</name>
        <dbReference type="ChEBI" id="CHEBI:29035"/>
    </cofactor>
</comment>
<keyword evidence="9 16" id="KW-0067">ATP-binding</keyword>
<dbReference type="SMART" id="SM00387">
    <property type="entry name" value="HATPase_c"/>
    <property type="match status" value="1"/>
</dbReference>
<comment type="subunit">
    <text evidence="16">Homodimer.</text>
</comment>
<feature type="compositionally biased region" description="Basic and acidic residues" evidence="18">
    <location>
        <begin position="1075"/>
        <end position="1088"/>
    </location>
</feature>
<feature type="compositionally biased region" description="Acidic residues" evidence="18">
    <location>
        <begin position="1325"/>
        <end position="1334"/>
    </location>
</feature>
<dbReference type="PANTHER" id="PTHR10169">
    <property type="entry name" value="DNA TOPOISOMERASE/GYRASE"/>
    <property type="match status" value="1"/>
</dbReference>
<dbReference type="EC" id="5.6.2.2" evidence="16"/>
<dbReference type="GO" id="GO:0003918">
    <property type="term" value="F:DNA topoisomerase type II (double strand cut, ATP-hydrolyzing) activity"/>
    <property type="evidence" value="ECO:0007669"/>
    <property type="project" value="UniProtKB-UniRule"/>
</dbReference>
<dbReference type="Pfam" id="PF01751">
    <property type="entry name" value="Toprim"/>
    <property type="match status" value="1"/>
</dbReference>
<feature type="compositionally biased region" description="Basic residues" evidence="18">
    <location>
        <begin position="1293"/>
        <end position="1308"/>
    </location>
</feature>
<dbReference type="InterPro" id="IPR001154">
    <property type="entry name" value="TopoII_euk"/>
</dbReference>
<evidence type="ECO:0000256" key="4">
    <source>
        <dbReference type="ARBA" id="ARBA00001946"/>
    </source>
</evidence>
<comment type="catalytic activity">
    <reaction evidence="1 15 16">
        <text>ATP-dependent breakage, passage and rejoining of double-stranded DNA.</text>
        <dbReference type="EC" id="5.6.2.2"/>
    </reaction>
</comment>
<organism evidence="21 22">
    <name type="scientific">Dimorphilus gyrociliatus</name>
    <dbReference type="NCBI Taxonomy" id="2664684"/>
    <lineage>
        <taxon>Eukaryota</taxon>
        <taxon>Metazoa</taxon>
        <taxon>Spiralia</taxon>
        <taxon>Lophotrochozoa</taxon>
        <taxon>Annelida</taxon>
        <taxon>Polychaeta</taxon>
        <taxon>Polychaeta incertae sedis</taxon>
        <taxon>Dinophilidae</taxon>
        <taxon>Dimorphilus</taxon>
    </lineage>
</organism>
<dbReference type="PROSITE" id="PS50880">
    <property type="entry name" value="TOPRIM"/>
    <property type="match status" value="1"/>
</dbReference>
<evidence type="ECO:0000256" key="2">
    <source>
        <dbReference type="ARBA" id="ARBA00001913"/>
    </source>
</evidence>
<comment type="cofactor">
    <cofactor evidence="4">
        <name>Mg(2+)</name>
        <dbReference type="ChEBI" id="CHEBI:18420"/>
    </cofactor>
</comment>
<dbReference type="GO" id="GO:0003677">
    <property type="term" value="F:DNA binding"/>
    <property type="evidence" value="ECO:0007669"/>
    <property type="project" value="UniProtKB-UniRule"/>
</dbReference>
<evidence type="ECO:0000256" key="9">
    <source>
        <dbReference type="ARBA" id="ARBA00022840"/>
    </source>
</evidence>
<dbReference type="InterPro" id="IPR014721">
    <property type="entry name" value="Ribsml_uS5_D2-typ_fold_subgr"/>
</dbReference>
<dbReference type="InterPro" id="IPR020568">
    <property type="entry name" value="Ribosomal_Su5_D2-typ_SF"/>
</dbReference>
<dbReference type="Gene3D" id="3.30.1490.30">
    <property type="match status" value="1"/>
</dbReference>
<evidence type="ECO:0000256" key="1">
    <source>
        <dbReference type="ARBA" id="ARBA00000185"/>
    </source>
</evidence>
<evidence type="ECO:0000259" key="20">
    <source>
        <dbReference type="PROSITE" id="PS52040"/>
    </source>
</evidence>